<dbReference type="Pfam" id="PF00171">
    <property type="entry name" value="Aldedh"/>
    <property type="match status" value="1"/>
</dbReference>
<dbReference type="PANTHER" id="PTHR43570:SF16">
    <property type="entry name" value="ALDEHYDE DEHYDROGENASE TYPE III, ISOFORM Q"/>
    <property type="match status" value="1"/>
</dbReference>
<evidence type="ECO:0000256" key="3">
    <source>
        <dbReference type="ARBA" id="ARBA00023027"/>
    </source>
</evidence>
<evidence type="ECO:0000256" key="4">
    <source>
        <dbReference type="PIRNR" id="PIRNR036492"/>
    </source>
</evidence>
<evidence type="ECO:0000313" key="7">
    <source>
        <dbReference type="Proteomes" id="UP000078561"/>
    </source>
</evidence>
<dbReference type="GO" id="GO:0006081">
    <property type="term" value="P:aldehyde metabolic process"/>
    <property type="evidence" value="ECO:0007669"/>
    <property type="project" value="InterPro"/>
</dbReference>
<keyword evidence="7" id="KW-1185">Reference proteome</keyword>
<accession>A0A168MVR7</accession>
<dbReference type="InterPro" id="IPR016163">
    <property type="entry name" value="Ald_DH_C"/>
</dbReference>
<dbReference type="PIRSF" id="PIRSF036492">
    <property type="entry name" value="ALDH"/>
    <property type="match status" value="1"/>
</dbReference>
<dbReference type="Proteomes" id="UP000078561">
    <property type="component" value="Unassembled WGS sequence"/>
</dbReference>
<name>A0A168MVR7_ABSGL</name>
<dbReference type="InterPro" id="IPR016162">
    <property type="entry name" value="Ald_DH_N"/>
</dbReference>
<dbReference type="OMA" id="PLVAYWF"/>
<keyword evidence="3" id="KW-0520">NAD</keyword>
<evidence type="ECO:0000256" key="1">
    <source>
        <dbReference type="ARBA" id="ARBA00009986"/>
    </source>
</evidence>
<dbReference type="PANTHER" id="PTHR43570">
    <property type="entry name" value="ALDEHYDE DEHYDROGENASE"/>
    <property type="match status" value="1"/>
</dbReference>
<evidence type="ECO:0000313" key="6">
    <source>
        <dbReference type="EMBL" id="SAL99311.1"/>
    </source>
</evidence>
<reference evidence="6" key="1">
    <citation type="submission" date="2016-04" db="EMBL/GenBank/DDBJ databases">
        <authorList>
            <person name="Evans L.H."/>
            <person name="Alamgir A."/>
            <person name="Owens N."/>
            <person name="Weber N.D."/>
            <person name="Virtaneva K."/>
            <person name="Barbian K."/>
            <person name="Babar A."/>
            <person name="Rosenke K."/>
        </authorList>
    </citation>
    <scope>NUCLEOTIDE SEQUENCE [LARGE SCALE GENOMIC DNA]</scope>
    <source>
        <strain evidence="6">CBS 101.48</strain>
    </source>
</reference>
<dbReference type="SUPFAM" id="SSF53720">
    <property type="entry name" value="ALDH-like"/>
    <property type="match status" value="1"/>
</dbReference>
<proteinExistence type="inferred from homology"/>
<dbReference type="InterPro" id="IPR015590">
    <property type="entry name" value="Aldehyde_DH_dom"/>
</dbReference>
<evidence type="ECO:0000256" key="2">
    <source>
        <dbReference type="ARBA" id="ARBA00023002"/>
    </source>
</evidence>
<comment type="similarity">
    <text evidence="1 4">Belongs to the aldehyde dehydrogenase family.</text>
</comment>
<dbReference type="GO" id="GO:0005737">
    <property type="term" value="C:cytoplasm"/>
    <property type="evidence" value="ECO:0007669"/>
    <property type="project" value="TreeGrafter"/>
</dbReference>
<dbReference type="AlphaFoldDB" id="A0A168MVR7"/>
<dbReference type="Gene3D" id="3.40.605.10">
    <property type="entry name" value="Aldehyde Dehydrogenase, Chain A, domain 1"/>
    <property type="match status" value="1"/>
</dbReference>
<dbReference type="FunFam" id="3.40.605.10:FF:000004">
    <property type="entry name" value="Aldehyde dehydrogenase"/>
    <property type="match status" value="1"/>
</dbReference>
<dbReference type="GO" id="GO:0004029">
    <property type="term" value="F:aldehyde dehydrogenase (NAD+) activity"/>
    <property type="evidence" value="ECO:0007669"/>
    <property type="project" value="TreeGrafter"/>
</dbReference>
<evidence type="ECO:0000259" key="5">
    <source>
        <dbReference type="Pfam" id="PF00171"/>
    </source>
</evidence>
<protein>
    <recommendedName>
        <fullName evidence="4">Aldehyde dehydrogenase</fullName>
    </recommendedName>
</protein>
<dbReference type="CDD" id="cd07087">
    <property type="entry name" value="ALDH_F3-13-14_CALDH-like"/>
    <property type="match status" value="1"/>
</dbReference>
<dbReference type="InParanoid" id="A0A168MVR7"/>
<sequence>MNELEYTPLSDIPGIIDNVRHFYNTGLTKDLAFRKHQLKQVIRFLEENQMQLEQAVWCDLKKHRMELLAEVAPVINECKYLLDNLDRLAKPTSPKKWYWIHALDTTSVRKVPKGVVLIISPWSYPSYLVFMPVVNAIAAGNCVILKPSEIAPHTTSFLSRTLTGYLDRRFFKIINGSVDETALLLDQPFDHIHYTGSTMVGRTVLEKAAKHLTPTTLELGGKLPVLVTSDSANQVTANRITLGKFTNCGQTSLAPDYILVQRDGADSLVKALGESIRDFYGNMPETSDSYGRIINQQQFDRLKKMIDGADPDTVVVGGQISQDDLYIAPTLIYPASIDGTELMDNEIFGPILPVVPVDSVDDAIAIVNAKPHPLAIYVFSSQQDQINKVIQNTKSGGVLVNDTLSQVLDASLPFGGVGASGLGNCRSDNSFSTFSYERSIIVKSTKFESVNAVRYPPFDLDKYNVSRIALYGLPSCIYAKFLTIKTALGSFIAFYFGHSPPSVNSKVMD</sequence>
<dbReference type="InterPro" id="IPR012394">
    <property type="entry name" value="Aldehyde_DH_NAD(P)"/>
</dbReference>
<dbReference type="OrthoDB" id="440325at2759"/>
<feature type="domain" description="Aldehyde dehydrogenase" evidence="5">
    <location>
        <begin position="32"/>
        <end position="437"/>
    </location>
</feature>
<dbReference type="STRING" id="4829.A0A168MVR7"/>
<dbReference type="InterPro" id="IPR016161">
    <property type="entry name" value="Ald_DH/histidinol_DH"/>
</dbReference>
<dbReference type="FunFam" id="3.40.309.10:FF:000003">
    <property type="entry name" value="Aldehyde dehydrogenase"/>
    <property type="match status" value="1"/>
</dbReference>
<keyword evidence="2 4" id="KW-0560">Oxidoreductase</keyword>
<dbReference type="EMBL" id="LT552609">
    <property type="protein sequence ID" value="SAL99311.1"/>
    <property type="molecule type" value="Genomic_DNA"/>
</dbReference>
<organism evidence="6">
    <name type="scientific">Absidia glauca</name>
    <name type="common">Pin mould</name>
    <dbReference type="NCBI Taxonomy" id="4829"/>
    <lineage>
        <taxon>Eukaryota</taxon>
        <taxon>Fungi</taxon>
        <taxon>Fungi incertae sedis</taxon>
        <taxon>Mucoromycota</taxon>
        <taxon>Mucoromycotina</taxon>
        <taxon>Mucoromycetes</taxon>
        <taxon>Mucorales</taxon>
        <taxon>Cunninghamellaceae</taxon>
        <taxon>Absidia</taxon>
    </lineage>
</organism>
<gene>
    <name evidence="6" type="primary">ABSGL_04912.1 scaffold 6065</name>
</gene>
<dbReference type="Gene3D" id="3.40.309.10">
    <property type="entry name" value="Aldehyde Dehydrogenase, Chain A, domain 2"/>
    <property type="match status" value="1"/>
</dbReference>